<dbReference type="InterPro" id="IPR002213">
    <property type="entry name" value="UDP_glucos_trans"/>
</dbReference>
<dbReference type="PROSITE" id="PS00375">
    <property type="entry name" value="UDPGT"/>
    <property type="match status" value="1"/>
</dbReference>
<keyword evidence="7" id="KW-0256">Endoplasmic reticulum</keyword>
<evidence type="ECO:0000256" key="3">
    <source>
        <dbReference type="ARBA" id="ARBA00009995"/>
    </source>
</evidence>
<dbReference type="PANTHER" id="PTHR48043:SF54">
    <property type="entry name" value="2-HYDROXYACYLSPHINGOSINE 1-BETA-GALACTOSYLTRANSFERASE"/>
    <property type="match status" value="1"/>
</dbReference>
<accession>A0AA97JLX2</accession>
<evidence type="ECO:0000256" key="4">
    <source>
        <dbReference type="ARBA" id="ARBA00022676"/>
    </source>
</evidence>
<dbReference type="Pfam" id="PF00201">
    <property type="entry name" value="UDPGT"/>
    <property type="match status" value="1"/>
</dbReference>
<keyword evidence="8" id="KW-0325">Glycoprotein</keyword>
<evidence type="ECO:0000256" key="9">
    <source>
        <dbReference type="RuleBase" id="RU003718"/>
    </source>
</evidence>
<dbReference type="FunFam" id="3.40.50.2000:FF:000021">
    <property type="entry name" value="UDP-glucuronosyltransferase"/>
    <property type="match status" value="1"/>
</dbReference>
<comment type="similarity">
    <text evidence="3 9">Belongs to the UDP-glycosyltransferase family.</text>
</comment>
<dbReference type="Gene3D" id="3.40.50.2000">
    <property type="entry name" value="Glycogen Phosphorylase B"/>
    <property type="match status" value="2"/>
</dbReference>
<organism evidence="11 12">
    <name type="scientific">Eublepharis macularius</name>
    <name type="common">Leopard gecko</name>
    <name type="synonym">Cyrtodactylus macularius</name>
    <dbReference type="NCBI Taxonomy" id="481883"/>
    <lineage>
        <taxon>Eukaryota</taxon>
        <taxon>Metazoa</taxon>
        <taxon>Chordata</taxon>
        <taxon>Craniata</taxon>
        <taxon>Vertebrata</taxon>
        <taxon>Euteleostomi</taxon>
        <taxon>Lepidosauria</taxon>
        <taxon>Squamata</taxon>
        <taxon>Bifurcata</taxon>
        <taxon>Gekkota</taxon>
        <taxon>Eublepharidae</taxon>
        <taxon>Eublepharinae</taxon>
        <taxon>Eublepharis</taxon>
    </lineage>
</organism>
<evidence type="ECO:0000256" key="8">
    <source>
        <dbReference type="ARBA" id="ARBA00023180"/>
    </source>
</evidence>
<feature type="chain" id="PRO_5041515733" description="UDP-glucuronosyltransferase" evidence="10">
    <location>
        <begin position="25"/>
        <end position="529"/>
    </location>
</feature>
<dbReference type="RefSeq" id="XP_054839534.1">
    <property type="nucleotide sequence ID" value="XM_054983559.1"/>
</dbReference>
<dbReference type="GO" id="GO:0006682">
    <property type="term" value="P:galactosylceramide biosynthetic process"/>
    <property type="evidence" value="ECO:0007669"/>
    <property type="project" value="TreeGrafter"/>
</dbReference>
<protein>
    <recommendedName>
        <fullName evidence="10">UDP-glucuronosyltransferase</fullName>
        <ecNumber evidence="10">2.4.1.17</ecNumber>
    </recommendedName>
</protein>
<dbReference type="GO" id="GO:0016020">
    <property type="term" value="C:membrane"/>
    <property type="evidence" value="ECO:0007669"/>
    <property type="project" value="UniProtKB-SubCell"/>
</dbReference>
<gene>
    <name evidence="12" type="primary">LOC129332432</name>
</gene>
<dbReference type="Proteomes" id="UP001190640">
    <property type="component" value="Chromosome 6"/>
</dbReference>
<keyword evidence="10" id="KW-0472">Membrane</keyword>
<dbReference type="GO" id="GO:0005783">
    <property type="term" value="C:endoplasmic reticulum"/>
    <property type="evidence" value="ECO:0007669"/>
    <property type="project" value="UniProtKB-SubCell"/>
</dbReference>
<evidence type="ECO:0000256" key="2">
    <source>
        <dbReference type="ARBA" id="ARBA00004240"/>
    </source>
</evidence>
<keyword evidence="10" id="KW-1133">Transmembrane helix</keyword>
<name>A0AA97JLX2_EUBMA</name>
<proteinExistence type="inferred from homology"/>
<dbReference type="GO" id="GO:0015020">
    <property type="term" value="F:glucuronosyltransferase activity"/>
    <property type="evidence" value="ECO:0007669"/>
    <property type="project" value="UniProtKB-EC"/>
</dbReference>
<feature type="transmembrane region" description="Helical" evidence="10">
    <location>
        <begin position="474"/>
        <end position="497"/>
    </location>
</feature>
<dbReference type="GeneID" id="129332432"/>
<feature type="signal peptide" evidence="10">
    <location>
        <begin position="1"/>
        <end position="24"/>
    </location>
</feature>
<dbReference type="FunFam" id="3.40.50.2000:FF:000033">
    <property type="entry name" value="2-hydroxyacylsphingosine 1-beta-galactosyltransferase"/>
    <property type="match status" value="1"/>
</dbReference>
<dbReference type="PANTHER" id="PTHR48043">
    <property type="entry name" value="EG:EG0003.4 PROTEIN-RELATED"/>
    <property type="match status" value="1"/>
</dbReference>
<evidence type="ECO:0000313" key="11">
    <source>
        <dbReference type="Proteomes" id="UP001190640"/>
    </source>
</evidence>
<dbReference type="InterPro" id="IPR050271">
    <property type="entry name" value="UDP-glycosyltransferase"/>
</dbReference>
<dbReference type="CDD" id="cd03784">
    <property type="entry name" value="GT1_Gtf-like"/>
    <property type="match status" value="1"/>
</dbReference>
<keyword evidence="4 9" id="KW-0328">Glycosyltransferase</keyword>
<keyword evidence="6 10" id="KW-0732">Signal</keyword>
<dbReference type="AlphaFoldDB" id="A0AA97JLX2"/>
<reference evidence="12" key="1">
    <citation type="submission" date="2025-08" db="UniProtKB">
        <authorList>
            <consortium name="RefSeq"/>
        </authorList>
    </citation>
    <scope>IDENTIFICATION</scope>
    <source>
        <tissue evidence="12">Blood</tissue>
    </source>
</reference>
<keyword evidence="10" id="KW-0812">Transmembrane</keyword>
<evidence type="ECO:0000256" key="7">
    <source>
        <dbReference type="ARBA" id="ARBA00022824"/>
    </source>
</evidence>
<keyword evidence="5 9" id="KW-0808">Transferase</keyword>
<sequence length="529" mass="60337">MKHWLHLVTAFFTVGAICVDPCHGAKVLAIPTIIFDSHLYIFTRVVEALDSRGHNAVLLLNEGRTVDTFPHSYRIQWYRGIFSVESVDDWLQEKLKRVFEGKMTAFELFSLLEKYLENCDMLLGNATLLEQLRSEEFDLVIVDPNEMCGFIVAHVLGVKYAVFSTGFWFPAEIGATSPIAYVPEFNSQMTDQMGFVGRTWNLLVFLMTRVGTRFLILPKFDRLMAKHDVQPQKSMLEIIYGTSLFFLSNDVVIDFPRPTLPHIIFAGGVLTGPAKPLRADLGLWMEAADAGVIVVSFGVGIRVLPKDLVEKMAGAFARLPQKVVWRYSGQKPDNMGENTLMMDWLPLNDLLGHPRVTALVSHCGLNSIYEAIYHGVPVVGFPFYGDQFDIMTRIQAKGMGILIDWSRITEESLYQALTTVISNPSFRRAAQKISELYLDTPMHPLNRTVYWLEYLLRYDGAAYLRPSLYRLSFYEYYCLDILALLFLIQVGICYVLYRLCWSRRSLEVNPVHVNGHYLNGHVLEEKKVQ</sequence>
<evidence type="ECO:0000313" key="12">
    <source>
        <dbReference type="RefSeq" id="XP_054839534.1"/>
    </source>
</evidence>
<dbReference type="EC" id="2.4.1.17" evidence="10"/>
<keyword evidence="11" id="KW-1185">Reference proteome</keyword>
<dbReference type="KEGG" id="emc:129332432"/>
<evidence type="ECO:0000256" key="6">
    <source>
        <dbReference type="ARBA" id="ARBA00022729"/>
    </source>
</evidence>
<evidence type="ECO:0000256" key="5">
    <source>
        <dbReference type="ARBA" id="ARBA00022679"/>
    </source>
</evidence>
<comment type="catalytic activity">
    <reaction evidence="10">
        <text>glucuronate acceptor + UDP-alpha-D-glucuronate = acceptor beta-D-glucuronoside + UDP + H(+)</text>
        <dbReference type="Rhea" id="RHEA:21032"/>
        <dbReference type="ChEBI" id="CHEBI:15378"/>
        <dbReference type="ChEBI" id="CHEBI:58052"/>
        <dbReference type="ChEBI" id="CHEBI:58223"/>
        <dbReference type="ChEBI" id="CHEBI:132367"/>
        <dbReference type="ChEBI" id="CHEBI:132368"/>
        <dbReference type="EC" id="2.4.1.17"/>
    </reaction>
</comment>
<dbReference type="InterPro" id="IPR035595">
    <property type="entry name" value="UDP_glycos_trans_CS"/>
</dbReference>
<dbReference type="SUPFAM" id="SSF53756">
    <property type="entry name" value="UDP-Glycosyltransferase/glycogen phosphorylase"/>
    <property type="match status" value="1"/>
</dbReference>
<dbReference type="GO" id="GO:0003851">
    <property type="term" value="F:N-acylsphingosine galactosyltransferase activity"/>
    <property type="evidence" value="ECO:0007669"/>
    <property type="project" value="TreeGrafter"/>
</dbReference>
<evidence type="ECO:0000256" key="10">
    <source>
        <dbReference type="RuleBase" id="RU362059"/>
    </source>
</evidence>
<comment type="subcellular location">
    <subcellularLocation>
        <location evidence="2">Endoplasmic reticulum</location>
    </subcellularLocation>
    <subcellularLocation>
        <location evidence="1 10">Membrane</location>
        <topology evidence="1 10">Single-pass membrane protein</topology>
    </subcellularLocation>
</comment>
<evidence type="ECO:0000256" key="1">
    <source>
        <dbReference type="ARBA" id="ARBA00004167"/>
    </source>
</evidence>